<dbReference type="InterPro" id="IPR029026">
    <property type="entry name" value="tRNA_m1G_MTases_N"/>
</dbReference>
<comment type="subcellular location">
    <subcellularLocation>
        <location evidence="1 10">Cytoplasm</location>
    </subcellularLocation>
</comment>
<dbReference type="PIRSF" id="PIRSF015601">
    <property type="entry name" value="MTase_slr0722"/>
    <property type="match status" value="1"/>
</dbReference>
<keyword evidence="4 10" id="KW-0698">rRNA processing</keyword>
<dbReference type="InterPro" id="IPR046886">
    <property type="entry name" value="RsmE_MTase_dom"/>
</dbReference>
<keyword evidence="5 10" id="KW-0489">Methyltransferase</keyword>
<evidence type="ECO:0000256" key="1">
    <source>
        <dbReference type="ARBA" id="ARBA00004496"/>
    </source>
</evidence>
<evidence type="ECO:0000256" key="3">
    <source>
        <dbReference type="ARBA" id="ARBA00022490"/>
    </source>
</evidence>
<dbReference type="PANTHER" id="PTHR30027:SF3">
    <property type="entry name" value="16S RRNA (URACIL(1498)-N(3))-METHYLTRANSFERASE"/>
    <property type="match status" value="1"/>
</dbReference>
<dbReference type="EC" id="2.1.1.193" evidence="10"/>
<dbReference type="SUPFAM" id="SSF75217">
    <property type="entry name" value="alpha/beta knot"/>
    <property type="match status" value="1"/>
</dbReference>
<dbReference type="SUPFAM" id="SSF88697">
    <property type="entry name" value="PUA domain-like"/>
    <property type="match status" value="1"/>
</dbReference>
<organism evidence="13 14">
    <name type="scientific">Mucilaginibacter arboris</name>
    <dbReference type="NCBI Taxonomy" id="2682090"/>
    <lineage>
        <taxon>Bacteria</taxon>
        <taxon>Pseudomonadati</taxon>
        <taxon>Bacteroidota</taxon>
        <taxon>Sphingobacteriia</taxon>
        <taxon>Sphingobacteriales</taxon>
        <taxon>Sphingobacteriaceae</taxon>
        <taxon>Mucilaginibacter</taxon>
    </lineage>
</organism>
<evidence type="ECO:0000256" key="6">
    <source>
        <dbReference type="ARBA" id="ARBA00022679"/>
    </source>
</evidence>
<accession>A0A7K1SS41</accession>
<dbReference type="InterPro" id="IPR015947">
    <property type="entry name" value="PUA-like_sf"/>
</dbReference>
<dbReference type="NCBIfam" id="TIGR00046">
    <property type="entry name" value="RsmE family RNA methyltransferase"/>
    <property type="match status" value="1"/>
</dbReference>
<dbReference type="GO" id="GO:0070475">
    <property type="term" value="P:rRNA base methylation"/>
    <property type="evidence" value="ECO:0007669"/>
    <property type="project" value="TreeGrafter"/>
</dbReference>
<evidence type="ECO:0000256" key="7">
    <source>
        <dbReference type="ARBA" id="ARBA00022691"/>
    </source>
</evidence>
<evidence type="ECO:0000256" key="10">
    <source>
        <dbReference type="PIRNR" id="PIRNR015601"/>
    </source>
</evidence>
<dbReference type="Proteomes" id="UP000462014">
    <property type="component" value="Unassembled WGS sequence"/>
</dbReference>
<comment type="function">
    <text evidence="8 10">Specifically methylates the N3 position of the uracil ring of uridine 1498 (m3U1498) in 16S rRNA. Acts on the fully assembled 30S ribosomal subunit.</text>
</comment>
<keyword evidence="7 10" id="KW-0949">S-adenosyl-L-methionine</keyword>
<comment type="similarity">
    <text evidence="2 10">Belongs to the RNA methyltransferase RsmE family.</text>
</comment>
<dbReference type="AlphaFoldDB" id="A0A7K1SS41"/>
<dbReference type="GO" id="GO:0070042">
    <property type="term" value="F:rRNA (uridine-N3-)-methyltransferase activity"/>
    <property type="evidence" value="ECO:0007669"/>
    <property type="project" value="TreeGrafter"/>
</dbReference>
<dbReference type="EMBL" id="WPIK01000001">
    <property type="protein sequence ID" value="MVN20064.1"/>
    <property type="molecule type" value="Genomic_DNA"/>
</dbReference>
<dbReference type="RefSeq" id="WP_157562995.1">
    <property type="nucleotide sequence ID" value="NZ_WPIK01000001.1"/>
</dbReference>
<keyword evidence="3 10" id="KW-0963">Cytoplasm</keyword>
<sequence length="234" mass="26838">MYLFYAPDLNTADCFLNEEESRHCIKVLRLQKEDVIEVIDGKGNFYHAKITAPDPKKTRFVVLQTQQEFGKRNHYLHIAVAPTKNIERLEWFIEKATEIGIDEITPILCQRSERKIINHERLNKVITPAVKQSLKAYHPQLNPLTNLSSLLKDQTQAQKWIAHCNDGEKVSIKEVLIPQKKYLVLIGPEGDFSPPEINTALENGFQTITLGNSRLRTETAALEACFEVNFLNRL</sequence>
<evidence type="ECO:0000256" key="4">
    <source>
        <dbReference type="ARBA" id="ARBA00022552"/>
    </source>
</evidence>
<dbReference type="InterPro" id="IPR006700">
    <property type="entry name" value="RsmE"/>
</dbReference>
<gene>
    <name evidence="13" type="ORF">GO621_00760</name>
</gene>
<comment type="caution">
    <text evidence="13">The sequence shown here is derived from an EMBL/GenBank/DDBJ whole genome shotgun (WGS) entry which is preliminary data.</text>
</comment>
<dbReference type="InterPro" id="IPR046887">
    <property type="entry name" value="RsmE_PUA-like"/>
</dbReference>
<evidence type="ECO:0000259" key="12">
    <source>
        <dbReference type="Pfam" id="PF20260"/>
    </source>
</evidence>
<dbReference type="CDD" id="cd18084">
    <property type="entry name" value="RsmE-like"/>
    <property type="match status" value="1"/>
</dbReference>
<dbReference type="Pfam" id="PF20260">
    <property type="entry name" value="PUA_4"/>
    <property type="match status" value="1"/>
</dbReference>
<keyword evidence="14" id="KW-1185">Reference proteome</keyword>
<reference evidence="13 14" key="1">
    <citation type="submission" date="2019-12" db="EMBL/GenBank/DDBJ databases">
        <title>Mucilaginibacter sp. HMF7410 genome sequencing and assembly.</title>
        <authorList>
            <person name="Kang H."/>
            <person name="Cha I."/>
            <person name="Kim H."/>
            <person name="Joh K."/>
        </authorList>
    </citation>
    <scope>NUCLEOTIDE SEQUENCE [LARGE SCALE GENOMIC DNA]</scope>
    <source>
        <strain evidence="13 14">HMF7410</strain>
    </source>
</reference>
<protein>
    <recommendedName>
        <fullName evidence="10">Ribosomal RNA small subunit methyltransferase E</fullName>
        <ecNumber evidence="10">2.1.1.193</ecNumber>
    </recommendedName>
</protein>
<evidence type="ECO:0000256" key="2">
    <source>
        <dbReference type="ARBA" id="ARBA00005528"/>
    </source>
</evidence>
<keyword evidence="6 10" id="KW-0808">Transferase</keyword>
<evidence type="ECO:0000256" key="9">
    <source>
        <dbReference type="ARBA" id="ARBA00047944"/>
    </source>
</evidence>
<evidence type="ECO:0000256" key="8">
    <source>
        <dbReference type="ARBA" id="ARBA00025699"/>
    </source>
</evidence>
<proteinExistence type="inferred from homology"/>
<dbReference type="GO" id="GO:0005737">
    <property type="term" value="C:cytoplasm"/>
    <property type="evidence" value="ECO:0007669"/>
    <property type="project" value="UniProtKB-SubCell"/>
</dbReference>
<comment type="catalytic activity">
    <reaction evidence="9 10">
        <text>uridine(1498) in 16S rRNA + S-adenosyl-L-methionine = N(3)-methyluridine(1498) in 16S rRNA + S-adenosyl-L-homocysteine + H(+)</text>
        <dbReference type="Rhea" id="RHEA:42920"/>
        <dbReference type="Rhea" id="RHEA-COMP:10283"/>
        <dbReference type="Rhea" id="RHEA-COMP:10284"/>
        <dbReference type="ChEBI" id="CHEBI:15378"/>
        <dbReference type="ChEBI" id="CHEBI:57856"/>
        <dbReference type="ChEBI" id="CHEBI:59789"/>
        <dbReference type="ChEBI" id="CHEBI:65315"/>
        <dbReference type="ChEBI" id="CHEBI:74502"/>
        <dbReference type="EC" id="2.1.1.193"/>
    </reaction>
</comment>
<dbReference type="Gene3D" id="3.40.1280.10">
    <property type="match status" value="1"/>
</dbReference>
<dbReference type="Gene3D" id="2.40.240.20">
    <property type="entry name" value="Hypothetical PUA domain-like, domain 1"/>
    <property type="match status" value="1"/>
</dbReference>
<dbReference type="InterPro" id="IPR029028">
    <property type="entry name" value="Alpha/beta_knot_MTases"/>
</dbReference>
<name>A0A7K1SS41_9SPHI</name>
<evidence type="ECO:0000259" key="11">
    <source>
        <dbReference type="Pfam" id="PF04452"/>
    </source>
</evidence>
<dbReference type="NCBIfam" id="NF008702">
    <property type="entry name" value="PRK11713.6-1"/>
    <property type="match status" value="1"/>
</dbReference>
<evidence type="ECO:0000313" key="13">
    <source>
        <dbReference type="EMBL" id="MVN20064.1"/>
    </source>
</evidence>
<evidence type="ECO:0000256" key="5">
    <source>
        <dbReference type="ARBA" id="ARBA00022603"/>
    </source>
</evidence>
<dbReference type="Pfam" id="PF04452">
    <property type="entry name" value="Methyltrans_RNA"/>
    <property type="match status" value="1"/>
</dbReference>
<dbReference type="PANTHER" id="PTHR30027">
    <property type="entry name" value="RIBOSOMAL RNA SMALL SUBUNIT METHYLTRANSFERASE E"/>
    <property type="match status" value="1"/>
</dbReference>
<feature type="domain" description="Ribosomal RNA small subunit methyltransferase E PUA-like" evidence="12">
    <location>
        <begin position="16"/>
        <end position="57"/>
    </location>
</feature>
<feature type="domain" description="Ribosomal RNA small subunit methyltransferase E methyltransferase" evidence="11">
    <location>
        <begin position="75"/>
        <end position="225"/>
    </location>
</feature>
<evidence type="ECO:0000313" key="14">
    <source>
        <dbReference type="Proteomes" id="UP000462014"/>
    </source>
</evidence>